<proteinExistence type="predicted"/>
<accession>A0ABW8D5U6</accession>
<dbReference type="InterPro" id="IPR056692">
    <property type="entry name" value="DUF7790"/>
</dbReference>
<evidence type="ECO:0000313" key="3">
    <source>
        <dbReference type="Proteomes" id="UP001615550"/>
    </source>
</evidence>
<evidence type="ECO:0000313" key="2">
    <source>
        <dbReference type="EMBL" id="MFJ1266969.1"/>
    </source>
</evidence>
<gene>
    <name evidence="2" type="ORF">ACD661_00200</name>
</gene>
<dbReference type="Pfam" id="PF25046">
    <property type="entry name" value="DUF7790"/>
    <property type="match status" value="1"/>
</dbReference>
<protein>
    <recommendedName>
        <fullName evidence="1">DUF7790 domain-containing protein</fullName>
    </recommendedName>
</protein>
<name>A0ABW8D5U6_9GAMM</name>
<evidence type="ECO:0000259" key="1">
    <source>
        <dbReference type="Pfam" id="PF25046"/>
    </source>
</evidence>
<dbReference type="RefSeq" id="WP_400185433.1">
    <property type="nucleotide sequence ID" value="NZ_JBGORX010000001.1"/>
</dbReference>
<organism evidence="2 3">
    <name type="scientific">Legionella lytica</name>
    <dbReference type="NCBI Taxonomy" id="96232"/>
    <lineage>
        <taxon>Bacteria</taxon>
        <taxon>Pseudomonadati</taxon>
        <taxon>Pseudomonadota</taxon>
        <taxon>Gammaproteobacteria</taxon>
        <taxon>Legionellales</taxon>
        <taxon>Legionellaceae</taxon>
        <taxon>Legionella</taxon>
    </lineage>
</organism>
<sequence length="330" mass="38522">MSSLKIDKLLREGMPHHIPVPHKAPSFLVQDPISKHLRKQDNHEIRFPFPNQAGVYINTNEHGFIHVFAQMSSLPLIPQSIHIGFSGWHNFDIMAQRESSRGIICDINPENALFMHYTLKYLIRCSNKDEFIEKMTHFVKKNKYDGSRTNFEKKAYHGFITPKSIKFSLNVSDEYPDHFEVLEEIALEQQRETSWLFTTERYNYIRNLALGDKIVVLTQSICAHESFLRIRRLLTENALQIDTVYVSNIGEWMRTEEQQTHFLETISVLLSDNETILIDAIAHRQSNEPPSQRCILKKNIEQELSLRDWFFSGIKQENTEEFTTLSAPSK</sequence>
<feature type="domain" description="DUF7790" evidence="1">
    <location>
        <begin position="56"/>
        <end position="309"/>
    </location>
</feature>
<keyword evidence="3" id="KW-1185">Reference proteome</keyword>
<dbReference type="EMBL" id="JBGORX010000001">
    <property type="protein sequence ID" value="MFJ1266969.1"/>
    <property type="molecule type" value="Genomic_DNA"/>
</dbReference>
<dbReference type="Proteomes" id="UP001615550">
    <property type="component" value="Unassembled WGS sequence"/>
</dbReference>
<reference evidence="2 3" key="1">
    <citation type="submission" date="2024-08" db="EMBL/GenBank/DDBJ databases">
        <title>Draft Genome Sequence of Legionella lytica strain DSB2004, Isolated From a Fire Sprinkler System.</title>
        <authorList>
            <person name="Everhart A.D."/>
            <person name="Kidane D.T."/>
            <person name="Farone A.L."/>
            <person name="Farone M.B."/>
        </authorList>
    </citation>
    <scope>NUCLEOTIDE SEQUENCE [LARGE SCALE GENOMIC DNA]</scope>
    <source>
        <strain evidence="2 3">DSB2004</strain>
    </source>
</reference>
<comment type="caution">
    <text evidence="2">The sequence shown here is derived from an EMBL/GenBank/DDBJ whole genome shotgun (WGS) entry which is preliminary data.</text>
</comment>